<evidence type="ECO:0000256" key="2">
    <source>
        <dbReference type="ARBA" id="ARBA00009695"/>
    </source>
</evidence>
<dbReference type="HAMAP" id="MF_01114">
    <property type="entry name" value="RecX"/>
    <property type="match status" value="1"/>
</dbReference>
<feature type="domain" description="RecX second three-helical" evidence="6">
    <location>
        <begin position="197"/>
        <end position="237"/>
    </location>
</feature>
<sequence length="315" mass="35600">MEKALKMATFGANLGFKIALEFNSRNFSPTLFVKSSSITCCRCYESSSGPVRYIPNRSAKSEESQSMKPKKSLNESQCDIDFESLRMSDSTQNSGQNWGFGAVKSSGFHANEVYLEMGNLNEETFDEVEIACEDGHGEGDVKNSSKDRLEAERIVITALAARAYTAAELQKKLHGKSFSSVLINEVITDLQQRGLINDYLYAETYSQSRWSTSTWGPRRIKQALQRKGIDEADAERATKHVFDGVDSGGDTDQRFGMSESSMDHLFAQASKLWLRGQNVTHDKRKSRIIRWLQYRSFNWGVISFILKKLESQYPQ</sequence>
<evidence type="ECO:0000313" key="7">
    <source>
        <dbReference type="EMBL" id="KAK9156425.1"/>
    </source>
</evidence>
<comment type="similarity">
    <text evidence="2">Belongs to the RecX family.</text>
</comment>
<protein>
    <recommendedName>
        <fullName evidence="3">Regulatory protein RecX</fullName>
    </recommendedName>
</protein>
<dbReference type="InterPro" id="IPR036388">
    <property type="entry name" value="WH-like_DNA-bd_sf"/>
</dbReference>
<evidence type="ECO:0000259" key="6">
    <source>
        <dbReference type="Pfam" id="PF02631"/>
    </source>
</evidence>
<dbReference type="PANTHER" id="PTHR33602:SF1">
    <property type="entry name" value="REGULATORY PROTEIN RECX FAMILY PROTEIN"/>
    <property type="match status" value="1"/>
</dbReference>
<gene>
    <name evidence="7" type="ORF">Sjap_003905</name>
</gene>
<dbReference type="InterPro" id="IPR053924">
    <property type="entry name" value="RecX_HTH_2nd"/>
</dbReference>
<dbReference type="InterPro" id="IPR003783">
    <property type="entry name" value="Regulatory_RecX"/>
</dbReference>
<evidence type="ECO:0000256" key="4">
    <source>
        <dbReference type="ARBA" id="ARBA00022490"/>
    </source>
</evidence>
<evidence type="ECO:0000313" key="8">
    <source>
        <dbReference type="Proteomes" id="UP001417504"/>
    </source>
</evidence>
<proteinExistence type="inferred from homology"/>
<dbReference type="Gene3D" id="1.10.10.10">
    <property type="entry name" value="Winged helix-like DNA-binding domain superfamily/Winged helix DNA-binding domain"/>
    <property type="match status" value="3"/>
</dbReference>
<dbReference type="EMBL" id="JBBNAE010000001">
    <property type="protein sequence ID" value="KAK9156425.1"/>
    <property type="molecule type" value="Genomic_DNA"/>
</dbReference>
<comment type="subcellular location">
    <subcellularLocation>
        <location evidence="1">Cytoplasm</location>
    </subcellularLocation>
</comment>
<comment type="caution">
    <text evidence="7">The sequence shown here is derived from an EMBL/GenBank/DDBJ whole genome shotgun (WGS) entry which is preliminary data.</text>
</comment>
<dbReference type="AlphaFoldDB" id="A0AAP0KQM7"/>
<keyword evidence="8" id="KW-1185">Reference proteome</keyword>
<dbReference type="GO" id="GO:0006282">
    <property type="term" value="P:regulation of DNA repair"/>
    <property type="evidence" value="ECO:0007669"/>
    <property type="project" value="InterPro"/>
</dbReference>
<reference evidence="7 8" key="1">
    <citation type="submission" date="2024-01" db="EMBL/GenBank/DDBJ databases">
        <title>Genome assemblies of Stephania.</title>
        <authorList>
            <person name="Yang L."/>
        </authorList>
    </citation>
    <scope>NUCLEOTIDE SEQUENCE [LARGE SCALE GENOMIC DNA]</scope>
    <source>
        <strain evidence="7">QJT</strain>
        <tissue evidence="7">Leaf</tissue>
    </source>
</reference>
<organism evidence="7 8">
    <name type="scientific">Stephania japonica</name>
    <dbReference type="NCBI Taxonomy" id="461633"/>
    <lineage>
        <taxon>Eukaryota</taxon>
        <taxon>Viridiplantae</taxon>
        <taxon>Streptophyta</taxon>
        <taxon>Embryophyta</taxon>
        <taxon>Tracheophyta</taxon>
        <taxon>Spermatophyta</taxon>
        <taxon>Magnoliopsida</taxon>
        <taxon>Ranunculales</taxon>
        <taxon>Menispermaceae</taxon>
        <taxon>Menispermoideae</taxon>
        <taxon>Cissampelideae</taxon>
        <taxon>Stephania</taxon>
    </lineage>
</organism>
<dbReference type="GO" id="GO:0005737">
    <property type="term" value="C:cytoplasm"/>
    <property type="evidence" value="ECO:0007669"/>
    <property type="project" value="UniProtKB-SubCell"/>
</dbReference>
<evidence type="ECO:0000256" key="3">
    <source>
        <dbReference type="ARBA" id="ARBA00018111"/>
    </source>
</evidence>
<evidence type="ECO:0000256" key="1">
    <source>
        <dbReference type="ARBA" id="ARBA00004496"/>
    </source>
</evidence>
<feature type="region of interest" description="Disordered" evidence="5">
    <location>
        <begin position="55"/>
        <end position="74"/>
    </location>
</feature>
<evidence type="ECO:0000256" key="5">
    <source>
        <dbReference type="SAM" id="MobiDB-lite"/>
    </source>
</evidence>
<dbReference type="PANTHER" id="PTHR33602">
    <property type="entry name" value="REGULATORY PROTEIN RECX FAMILY PROTEIN"/>
    <property type="match status" value="1"/>
</dbReference>
<name>A0AAP0KQM7_9MAGN</name>
<accession>A0AAP0KQM7</accession>
<dbReference type="Proteomes" id="UP001417504">
    <property type="component" value="Unassembled WGS sequence"/>
</dbReference>
<keyword evidence="4" id="KW-0963">Cytoplasm</keyword>
<dbReference type="Pfam" id="PF02631">
    <property type="entry name" value="RecX_HTH2"/>
    <property type="match status" value="1"/>
</dbReference>